<dbReference type="InterPro" id="IPR000850">
    <property type="entry name" value="Adenylat/UMP-CMP_kin"/>
</dbReference>
<feature type="binding site" evidence="5">
    <location>
        <position position="133"/>
    </location>
    <ligand>
        <name>Zn(2+)</name>
        <dbReference type="ChEBI" id="CHEBI:29105"/>
        <note>structural</note>
    </ligand>
</feature>
<feature type="region of interest" description="LID" evidence="5">
    <location>
        <begin position="126"/>
        <end position="163"/>
    </location>
</feature>
<evidence type="ECO:0000256" key="7">
    <source>
        <dbReference type="RuleBase" id="RU003331"/>
    </source>
</evidence>
<comment type="catalytic activity">
    <reaction evidence="5 7">
        <text>AMP + ATP = 2 ADP</text>
        <dbReference type="Rhea" id="RHEA:12973"/>
        <dbReference type="ChEBI" id="CHEBI:30616"/>
        <dbReference type="ChEBI" id="CHEBI:456215"/>
        <dbReference type="ChEBI" id="CHEBI:456216"/>
        <dbReference type="EC" id="2.7.4.3"/>
    </reaction>
</comment>
<comment type="function">
    <text evidence="5">Catalyzes the reversible transfer of the terminal phosphate group between ATP and AMP. Plays an important role in cellular energy homeostasis and in adenine nucleotide metabolism.</text>
</comment>
<evidence type="ECO:0000256" key="5">
    <source>
        <dbReference type="HAMAP-Rule" id="MF_00235"/>
    </source>
</evidence>
<keyword evidence="1 5" id="KW-0808">Transferase</keyword>
<dbReference type="HAMAP" id="MF_00235">
    <property type="entry name" value="Adenylate_kinase_Adk"/>
    <property type="match status" value="1"/>
</dbReference>
<feature type="binding site" evidence="5">
    <location>
        <position position="153"/>
    </location>
    <ligand>
        <name>Zn(2+)</name>
        <dbReference type="ChEBI" id="CHEBI:29105"/>
        <note>structural</note>
    </ligand>
</feature>
<dbReference type="InterPro" id="IPR027417">
    <property type="entry name" value="P-loop_NTPase"/>
</dbReference>
<evidence type="ECO:0000259" key="8">
    <source>
        <dbReference type="Pfam" id="PF05191"/>
    </source>
</evidence>
<dbReference type="PRINTS" id="PR00094">
    <property type="entry name" value="ADENYLTKNASE"/>
</dbReference>
<feature type="binding site" evidence="5">
    <location>
        <begin position="10"/>
        <end position="15"/>
    </location>
    <ligand>
        <name>ATP</name>
        <dbReference type="ChEBI" id="CHEBI:30616"/>
    </ligand>
</feature>
<comment type="subunit">
    <text evidence="5 7">Monomer.</text>
</comment>
<evidence type="ECO:0000313" key="9">
    <source>
        <dbReference type="EMBL" id="AKQ03085.1"/>
    </source>
</evidence>
<comment type="domain">
    <text evidence="5">Consists of three domains, a large central CORE domain and two small peripheral domains, NMPbind and LID, which undergo movements during catalysis. The LID domain closes over the site of phosphoryl transfer upon ATP binding. Assembling and dissambling the active center during each catalytic cycle provides an effective means to prevent ATP hydrolysis. Some bacteria have evolved a zinc-coordinating structure that stabilizes the LID domain.</text>
</comment>
<dbReference type="EC" id="2.7.4.3" evidence="5 7"/>
<dbReference type="Gene3D" id="3.40.50.300">
    <property type="entry name" value="P-loop containing nucleotide triphosphate hydrolases"/>
    <property type="match status" value="1"/>
</dbReference>
<dbReference type="Pfam" id="PF05191">
    <property type="entry name" value="ADK_lid"/>
    <property type="match status" value="1"/>
</dbReference>
<dbReference type="NCBIfam" id="NF011100">
    <property type="entry name" value="PRK14527.1"/>
    <property type="match status" value="1"/>
</dbReference>
<evidence type="ECO:0000256" key="6">
    <source>
        <dbReference type="RuleBase" id="RU003330"/>
    </source>
</evidence>
<dbReference type="GO" id="GO:0005524">
    <property type="term" value="F:ATP binding"/>
    <property type="evidence" value="ECO:0007669"/>
    <property type="project" value="UniProtKB-UniRule"/>
</dbReference>
<keyword evidence="4 5" id="KW-0418">Kinase</keyword>
<evidence type="ECO:0000256" key="4">
    <source>
        <dbReference type="ARBA" id="ARBA00022777"/>
    </source>
</evidence>
<dbReference type="GO" id="GO:0004017">
    <property type="term" value="F:AMP kinase activity"/>
    <property type="evidence" value="ECO:0007669"/>
    <property type="project" value="UniProtKB-UniRule"/>
</dbReference>
<dbReference type="InterPro" id="IPR006259">
    <property type="entry name" value="Adenyl_kin_sub"/>
</dbReference>
<keyword evidence="3 5" id="KW-0547">Nucleotide-binding</keyword>
<feature type="domain" description="Adenylate kinase active site lid" evidence="8">
    <location>
        <begin position="127"/>
        <end position="162"/>
    </location>
</feature>
<dbReference type="NCBIfam" id="NF001380">
    <property type="entry name" value="PRK00279.1-2"/>
    <property type="match status" value="1"/>
</dbReference>
<dbReference type="PROSITE" id="PS00113">
    <property type="entry name" value="ADENYLATE_KINASE"/>
    <property type="match status" value="1"/>
</dbReference>
<dbReference type="UniPathway" id="UPA00588">
    <property type="reaction ID" value="UER00649"/>
</dbReference>
<dbReference type="AlphaFoldDB" id="A0A0H4T8K3"/>
<sequence length="216" mass="23519">MRVAFLGPPGAGKGTQARELAREWGVPHLATGDMLREAVAAGTRLGLAAQRYMEQGALVPDDVIIDLMRERLAAADATKGFILDGFPRTIAQAEALGKVLAETGQALGAVVFFDVSEAELLRRLTGRRVCRQCQATYHLVSAPPAKTGICDKCGGELYQREDDSEKTVRNRLEVYTRQTAPLLDYYRGHSLLRTVRGEGPIDGIRRAIREAAGDAR</sequence>
<dbReference type="SUPFAM" id="SSF52540">
    <property type="entry name" value="P-loop containing nucleoside triphosphate hydrolases"/>
    <property type="match status" value="1"/>
</dbReference>
<feature type="binding site" evidence="5">
    <location>
        <position position="127"/>
    </location>
    <ligand>
        <name>ATP</name>
        <dbReference type="ChEBI" id="CHEBI:30616"/>
    </ligand>
</feature>
<dbReference type="InterPro" id="IPR007862">
    <property type="entry name" value="Adenylate_kinase_lid-dom"/>
</dbReference>
<protein>
    <recommendedName>
        <fullName evidence="5 7">Adenylate kinase</fullName>
        <shortName evidence="5">AK</shortName>
        <ecNumber evidence="5 7">2.7.4.3</ecNumber>
    </recommendedName>
    <alternativeName>
        <fullName evidence="5">ATP-AMP transphosphorylase</fullName>
    </alternativeName>
    <alternativeName>
        <fullName evidence="5">ATP:AMP phosphotransferase</fullName>
    </alternativeName>
    <alternativeName>
        <fullName evidence="5">Adenylate monophosphate kinase</fullName>
    </alternativeName>
</protein>
<dbReference type="GO" id="GO:0044209">
    <property type="term" value="P:AMP salvage"/>
    <property type="evidence" value="ECO:0007669"/>
    <property type="project" value="UniProtKB-UniRule"/>
</dbReference>
<feature type="binding site" evidence="5">
    <location>
        <begin position="136"/>
        <end position="137"/>
    </location>
    <ligand>
        <name>ATP</name>
        <dbReference type="ChEBI" id="CHEBI:30616"/>
    </ligand>
</feature>
<comment type="subcellular location">
    <subcellularLocation>
        <location evidence="5 7">Cytoplasm</location>
    </subcellularLocation>
</comment>
<dbReference type="InterPro" id="IPR033690">
    <property type="entry name" value="Adenylat_kinase_CS"/>
</dbReference>
<dbReference type="PANTHER" id="PTHR23359">
    <property type="entry name" value="NUCLEOTIDE KINASE"/>
    <property type="match status" value="1"/>
</dbReference>
<feature type="binding site" evidence="5">
    <location>
        <position position="160"/>
    </location>
    <ligand>
        <name>AMP</name>
        <dbReference type="ChEBI" id="CHEBI:456215"/>
    </ligand>
</feature>
<feature type="binding site" evidence="5">
    <location>
        <position position="199"/>
    </location>
    <ligand>
        <name>ATP</name>
        <dbReference type="ChEBI" id="CHEBI:30616"/>
    </ligand>
</feature>
<evidence type="ECO:0000256" key="1">
    <source>
        <dbReference type="ARBA" id="ARBA00022679"/>
    </source>
</evidence>
<reference evidence="9" key="1">
    <citation type="journal article" date="2015" name="ISME J.">
        <title>Aquifer environment selects for microbial species cohorts in sediment and groundwater.</title>
        <authorList>
            <person name="Hug L.A."/>
            <person name="Thomas B.C."/>
            <person name="Brown C.T."/>
            <person name="Frischkorn K.R."/>
            <person name="Williams K.H."/>
            <person name="Tringe S.G."/>
            <person name="Banfield J.F."/>
        </authorList>
    </citation>
    <scope>NUCLEOTIDE SEQUENCE</scope>
</reference>
<dbReference type="CDD" id="cd01428">
    <property type="entry name" value="ADK"/>
    <property type="match status" value="1"/>
</dbReference>
<dbReference type="NCBIfam" id="TIGR01351">
    <property type="entry name" value="adk"/>
    <property type="match status" value="1"/>
</dbReference>
<dbReference type="GO" id="GO:0008270">
    <property type="term" value="F:zinc ion binding"/>
    <property type="evidence" value="ECO:0007669"/>
    <property type="project" value="UniProtKB-UniRule"/>
</dbReference>
<feature type="binding site" evidence="5">
    <location>
        <begin position="85"/>
        <end position="88"/>
    </location>
    <ligand>
        <name>AMP</name>
        <dbReference type="ChEBI" id="CHEBI:456215"/>
    </ligand>
</feature>
<feature type="binding site" evidence="5">
    <location>
        <position position="150"/>
    </location>
    <ligand>
        <name>Zn(2+)</name>
        <dbReference type="ChEBI" id="CHEBI:29105"/>
        <note>structural</note>
    </ligand>
</feature>
<organism evidence="9">
    <name type="scientific">uncultured bacterium Rifle_16ft_4_minimus_37862</name>
    <dbReference type="NCBI Taxonomy" id="1665157"/>
    <lineage>
        <taxon>Bacteria</taxon>
        <taxon>environmental samples</taxon>
    </lineage>
</organism>
<comment type="pathway">
    <text evidence="5">Purine metabolism; AMP biosynthesis via salvage pathway; AMP from ADP: step 1/1.</text>
</comment>
<feature type="binding site" evidence="5">
    <location>
        <position position="31"/>
    </location>
    <ligand>
        <name>AMP</name>
        <dbReference type="ChEBI" id="CHEBI:456215"/>
    </ligand>
</feature>
<feature type="binding site" evidence="5">
    <location>
        <position position="36"/>
    </location>
    <ligand>
        <name>AMP</name>
        <dbReference type="ChEBI" id="CHEBI:456215"/>
    </ligand>
</feature>
<keyword evidence="5 7" id="KW-0067">ATP-binding</keyword>
<dbReference type="GO" id="GO:0005737">
    <property type="term" value="C:cytoplasm"/>
    <property type="evidence" value="ECO:0007669"/>
    <property type="project" value="UniProtKB-SubCell"/>
</dbReference>
<evidence type="ECO:0000256" key="2">
    <source>
        <dbReference type="ARBA" id="ARBA00022727"/>
    </source>
</evidence>
<keyword evidence="5" id="KW-0479">Metal-binding</keyword>
<feature type="binding site" evidence="5">
    <location>
        <position position="130"/>
    </location>
    <ligand>
        <name>Zn(2+)</name>
        <dbReference type="ChEBI" id="CHEBI:29105"/>
        <note>structural</note>
    </ligand>
</feature>
<dbReference type="NCBIfam" id="NF001381">
    <property type="entry name" value="PRK00279.1-3"/>
    <property type="match status" value="1"/>
</dbReference>
<dbReference type="EMBL" id="KT007007">
    <property type="protein sequence ID" value="AKQ03085.1"/>
    <property type="molecule type" value="Genomic_DNA"/>
</dbReference>
<feature type="region of interest" description="NMP" evidence="5">
    <location>
        <begin position="30"/>
        <end position="59"/>
    </location>
</feature>
<name>A0A0H4T8K3_9BACT</name>
<keyword evidence="5" id="KW-0963">Cytoplasm</keyword>
<feature type="binding site" evidence="5">
    <location>
        <begin position="57"/>
        <end position="59"/>
    </location>
    <ligand>
        <name>AMP</name>
        <dbReference type="ChEBI" id="CHEBI:456215"/>
    </ligand>
</feature>
<proteinExistence type="inferred from homology"/>
<gene>
    <name evidence="5" type="primary">adk</name>
</gene>
<dbReference type="FunFam" id="3.40.50.300:FF:000106">
    <property type="entry name" value="Adenylate kinase mitochondrial"/>
    <property type="match status" value="1"/>
</dbReference>
<feature type="binding site" evidence="5">
    <location>
        <position position="171"/>
    </location>
    <ligand>
        <name>AMP</name>
        <dbReference type="ChEBI" id="CHEBI:456215"/>
    </ligand>
</feature>
<accession>A0A0H4T8K3</accession>
<keyword evidence="2 5" id="KW-0545">Nucleotide biosynthesis</keyword>
<keyword evidence="5" id="KW-0862">Zinc</keyword>
<comment type="similarity">
    <text evidence="5 6">Belongs to the adenylate kinase family.</text>
</comment>
<feature type="binding site" evidence="5">
    <location>
        <position position="92"/>
    </location>
    <ligand>
        <name>AMP</name>
        <dbReference type="ChEBI" id="CHEBI:456215"/>
    </ligand>
</feature>
<dbReference type="Pfam" id="PF00406">
    <property type="entry name" value="ADK"/>
    <property type="match status" value="1"/>
</dbReference>
<evidence type="ECO:0000256" key="3">
    <source>
        <dbReference type="ARBA" id="ARBA00022741"/>
    </source>
</evidence>